<feature type="transmembrane region" description="Helical" evidence="6">
    <location>
        <begin position="141"/>
        <end position="159"/>
    </location>
</feature>
<comment type="similarity">
    <text evidence="2">Belongs to the EamA transporter family.</text>
</comment>
<feature type="domain" description="EamA" evidence="7">
    <location>
        <begin position="169"/>
        <end position="307"/>
    </location>
</feature>
<dbReference type="Proteomes" id="UP000231092">
    <property type="component" value="Unassembled WGS sequence"/>
</dbReference>
<protein>
    <submittedName>
        <fullName evidence="8">Putative membrane protein</fullName>
    </submittedName>
</protein>
<dbReference type="OrthoDB" id="5604143at2"/>
<feature type="transmembrane region" description="Helical" evidence="6">
    <location>
        <begin position="203"/>
        <end position="224"/>
    </location>
</feature>
<name>A0A2M8ZB92_9FIRM</name>
<evidence type="ECO:0000256" key="1">
    <source>
        <dbReference type="ARBA" id="ARBA00004141"/>
    </source>
</evidence>
<reference evidence="8 9" key="1">
    <citation type="submission" date="2017-11" db="EMBL/GenBank/DDBJ databases">
        <title>Understudied soil microbes with underappreciated capabilities: Untangling the Clostridium saccharolyticum group.</title>
        <authorList>
            <person name="Leschine S."/>
        </authorList>
    </citation>
    <scope>NUCLEOTIDE SEQUENCE [LARGE SCALE GENOMIC DNA]</scope>
    <source>
        <strain evidence="8 9">18A</strain>
    </source>
</reference>
<feature type="transmembrane region" description="Helical" evidence="6">
    <location>
        <begin position="165"/>
        <end position="191"/>
    </location>
</feature>
<evidence type="ECO:0000256" key="5">
    <source>
        <dbReference type="ARBA" id="ARBA00023136"/>
    </source>
</evidence>
<dbReference type="Pfam" id="PF00892">
    <property type="entry name" value="EamA"/>
    <property type="match status" value="1"/>
</dbReference>
<comment type="caution">
    <text evidence="8">The sequence shown here is derived from an EMBL/GenBank/DDBJ whole genome shotgun (WGS) entry which is preliminary data.</text>
</comment>
<keyword evidence="4 6" id="KW-1133">Transmembrane helix</keyword>
<evidence type="ECO:0000256" key="6">
    <source>
        <dbReference type="SAM" id="Phobius"/>
    </source>
</evidence>
<dbReference type="InterPro" id="IPR000620">
    <property type="entry name" value="EamA_dom"/>
</dbReference>
<accession>A0A2M8ZB92</accession>
<evidence type="ECO:0000256" key="3">
    <source>
        <dbReference type="ARBA" id="ARBA00022692"/>
    </source>
</evidence>
<dbReference type="EMBL" id="PGET01000001">
    <property type="protein sequence ID" value="PJJ30714.1"/>
    <property type="molecule type" value="Genomic_DNA"/>
</dbReference>
<comment type="subcellular location">
    <subcellularLocation>
        <location evidence="1">Membrane</location>
        <topology evidence="1">Multi-pass membrane protein</topology>
    </subcellularLocation>
</comment>
<feature type="transmembrane region" description="Helical" evidence="6">
    <location>
        <begin position="12"/>
        <end position="36"/>
    </location>
</feature>
<keyword evidence="3 6" id="KW-0812">Transmembrane</keyword>
<feature type="transmembrane region" description="Helical" evidence="6">
    <location>
        <begin position="113"/>
        <end position="134"/>
    </location>
</feature>
<evidence type="ECO:0000313" key="9">
    <source>
        <dbReference type="Proteomes" id="UP000231092"/>
    </source>
</evidence>
<evidence type="ECO:0000259" key="7">
    <source>
        <dbReference type="Pfam" id="PF00892"/>
    </source>
</evidence>
<dbReference type="GO" id="GO:0016020">
    <property type="term" value="C:membrane"/>
    <property type="evidence" value="ECO:0007669"/>
    <property type="project" value="UniProtKB-SubCell"/>
</dbReference>
<feature type="transmembrane region" description="Helical" evidence="6">
    <location>
        <begin position="88"/>
        <end position="107"/>
    </location>
</feature>
<sequence length="324" mass="34591">MTEARKKFKAIGVTTGLISGLMYGLYTTFVLIAGYYKPLAGAVGLFAAPYVTSGLNDLFAGIWLTAYNVKTGRIREIGRSLRLFPGKIILIGSLVGGPIASGAYLMGLAMAGAYAIPISAMYILFGALFARIFLKQKIVPRVGIGMVICVVGAIVINWVKPEGSTNFTLGIICAFVAAIGWALEGVFAAYGSAMLDTDVVINIRQLLSGIVDLVVILPMVGGMGLLKDTLFSMPPVMWLLVSGLCAAISYLCWYKSNSTIGCAMGMSLNITYAFWGVLFCILFLKQPLTPTIIIGSIIIILGAVLVSVDPFELLIKKEEVSNEI</sequence>
<dbReference type="PANTHER" id="PTHR32322:SF2">
    <property type="entry name" value="EAMA DOMAIN-CONTAINING PROTEIN"/>
    <property type="match status" value="1"/>
</dbReference>
<feature type="transmembrane region" description="Helical" evidence="6">
    <location>
        <begin position="42"/>
        <end position="67"/>
    </location>
</feature>
<organism evidence="8 9">
    <name type="scientific">[Clostridium] celerecrescens 18A</name>
    <dbReference type="NCBI Taxonomy" id="1286362"/>
    <lineage>
        <taxon>Bacteria</taxon>
        <taxon>Bacillati</taxon>
        <taxon>Bacillota</taxon>
        <taxon>Clostridia</taxon>
        <taxon>Lachnospirales</taxon>
        <taxon>Lachnospiraceae</taxon>
        <taxon>Lacrimispora</taxon>
    </lineage>
</organism>
<proteinExistence type="inferred from homology"/>
<evidence type="ECO:0000256" key="4">
    <source>
        <dbReference type="ARBA" id="ARBA00022989"/>
    </source>
</evidence>
<dbReference type="InterPro" id="IPR050638">
    <property type="entry name" value="AA-Vitamin_Transporters"/>
</dbReference>
<dbReference type="PANTHER" id="PTHR32322">
    <property type="entry name" value="INNER MEMBRANE TRANSPORTER"/>
    <property type="match status" value="1"/>
</dbReference>
<feature type="transmembrane region" description="Helical" evidence="6">
    <location>
        <begin position="290"/>
        <end position="308"/>
    </location>
</feature>
<dbReference type="SUPFAM" id="SSF103481">
    <property type="entry name" value="Multidrug resistance efflux transporter EmrE"/>
    <property type="match status" value="2"/>
</dbReference>
<evidence type="ECO:0000256" key="2">
    <source>
        <dbReference type="ARBA" id="ARBA00007362"/>
    </source>
</evidence>
<dbReference type="AlphaFoldDB" id="A0A2M8ZB92"/>
<feature type="transmembrane region" description="Helical" evidence="6">
    <location>
        <begin position="266"/>
        <end position="284"/>
    </location>
</feature>
<dbReference type="InterPro" id="IPR037185">
    <property type="entry name" value="EmrE-like"/>
</dbReference>
<dbReference type="RefSeq" id="WP_100306936.1">
    <property type="nucleotide sequence ID" value="NZ_PGET01000001.1"/>
</dbReference>
<feature type="transmembrane region" description="Helical" evidence="6">
    <location>
        <begin position="236"/>
        <end position="254"/>
    </location>
</feature>
<evidence type="ECO:0000313" key="8">
    <source>
        <dbReference type="EMBL" id="PJJ30714.1"/>
    </source>
</evidence>
<gene>
    <name evidence="8" type="ORF">H171_4330</name>
</gene>
<keyword evidence="5 6" id="KW-0472">Membrane</keyword>